<evidence type="ECO:0000259" key="3">
    <source>
        <dbReference type="Pfam" id="PF02826"/>
    </source>
</evidence>
<protein>
    <submittedName>
        <fullName evidence="4">Reductase</fullName>
    </submittedName>
</protein>
<dbReference type="GO" id="GO:0051287">
    <property type="term" value="F:NAD binding"/>
    <property type="evidence" value="ECO:0007669"/>
    <property type="project" value="InterPro"/>
</dbReference>
<keyword evidence="1" id="KW-0560">Oxidoreductase</keyword>
<dbReference type="InterPro" id="IPR036291">
    <property type="entry name" value="NAD(P)-bd_dom_sf"/>
</dbReference>
<dbReference type="KEGG" id="crf:FRC0190_00863"/>
<dbReference type="Proteomes" id="UP000423525">
    <property type="component" value="Chromosome"/>
</dbReference>
<dbReference type="AlphaFoldDB" id="A0A6I8MB46"/>
<keyword evidence="2" id="KW-0520">NAD</keyword>
<dbReference type="SUPFAM" id="SSF52283">
    <property type="entry name" value="Formate/glycerate dehydrogenase catalytic domain-like"/>
    <property type="match status" value="1"/>
</dbReference>
<dbReference type="PANTHER" id="PTHR43333:SF1">
    <property type="entry name" value="D-ISOMER SPECIFIC 2-HYDROXYACID DEHYDROGENASE NAD-BINDING DOMAIN-CONTAINING PROTEIN"/>
    <property type="match status" value="1"/>
</dbReference>
<accession>A0A6I8MB46</accession>
<dbReference type="EMBL" id="LR738855">
    <property type="protein sequence ID" value="VZH84868.1"/>
    <property type="molecule type" value="Genomic_DNA"/>
</dbReference>
<dbReference type="CDD" id="cd12159">
    <property type="entry name" value="2-Hacid_dh_2"/>
    <property type="match status" value="1"/>
</dbReference>
<dbReference type="Pfam" id="PF02826">
    <property type="entry name" value="2-Hacid_dh_C"/>
    <property type="match status" value="1"/>
</dbReference>
<reference evidence="4 5" key="1">
    <citation type="submission" date="2019-11" db="EMBL/GenBank/DDBJ databases">
        <authorList>
            <person name="Brisse S."/>
        </authorList>
    </citation>
    <scope>NUCLEOTIDE SEQUENCE [LARGE SCALE GENOMIC DNA]</scope>
    <source>
        <strain evidence="4">FRC0190</strain>
    </source>
</reference>
<gene>
    <name evidence="4" type="ORF">FRC0190_00863</name>
</gene>
<organism evidence="4 5">
    <name type="scientific">Corynebacterium rouxii</name>
    <dbReference type="NCBI Taxonomy" id="2719119"/>
    <lineage>
        <taxon>Bacteria</taxon>
        <taxon>Bacillati</taxon>
        <taxon>Actinomycetota</taxon>
        <taxon>Actinomycetes</taxon>
        <taxon>Mycobacteriales</taxon>
        <taxon>Corynebacteriaceae</taxon>
        <taxon>Corynebacterium</taxon>
    </lineage>
</organism>
<sequence>MMGLVKYFMGPHVWQRTIADLDALGHQRVDMLEQAEAYINTEPRPQRIPKIPESVGFVQHCFTGVNQLIDAHVITDTGVRWANMAGGFAQPVAESALALMLSQAHHHKAFALAGTWRVARDLDRSQQWLHSVGEPRCVVIFGAGGIAQELIRLLQPFGVHVIAVNRSGRGVAGANETFAMKDAHGLWSRGDFIVNILPLTNETKSLVNREVFAQMKPSAIFINVGRGATVVTDDLVDALRRGVIAGAGLEVVDPEPLPDSHPLHSMPNCTITPHMAASDHVAELHVARIFDANAQAFTRGETMPTEVNPHLGY</sequence>
<name>A0A6I8MB46_9CORY</name>
<evidence type="ECO:0000313" key="5">
    <source>
        <dbReference type="Proteomes" id="UP000423525"/>
    </source>
</evidence>
<dbReference type="GO" id="GO:0016491">
    <property type="term" value="F:oxidoreductase activity"/>
    <property type="evidence" value="ECO:0007669"/>
    <property type="project" value="UniProtKB-KW"/>
</dbReference>
<dbReference type="InterPro" id="IPR006140">
    <property type="entry name" value="D-isomer_DH_NAD-bd"/>
</dbReference>
<proteinExistence type="predicted"/>
<dbReference type="PANTHER" id="PTHR43333">
    <property type="entry name" value="2-HACID_DH_C DOMAIN-CONTAINING PROTEIN"/>
    <property type="match status" value="1"/>
</dbReference>
<dbReference type="SUPFAM" id="SSF51735">
    <property type="entry name" value="NAD(P)-binding Rossmann-fold domains"/>
    <property type="match status" value="1"/>
</dbReference>
<evidence type="ECO:0000256" key="1">
    <source>
        <dbReference type="ARBA" id="ARBA00023002"/>
    </source>
</evidence>
<evidence type="ECO:0000313" key="4">
    <source>
        <dbReference type="EMBL" id="VZH84868.1"/>
    </source>
</evidence>
<dbReference type="Gene3D" id="3.40.50.720">
    <property type="entry name" value="NAD(P)-binding Rossmann-like Domain"/>
    <property type="match status" value="2"/>
</dbReference>
<feature type="domain" description="D-isomer specific 2-hydroxyacid dehydrogenase NAD-binding" evidence="3">
    <location>
        <begin position="104"/>
        <end position="276"/>
    </location>
</feature>
<evidence type="ECO:0000256" key="2">
    <source>
        <dbReference type="ARBA" id="ARBA00023027"/>
    </source>
</evidence>